<dbReference type="EMBL" id="BMES01000001">
    <property type="protein sequence ID" value="GGH06716.1"/>
    <property type="molecule type" value="Genomic_DNA"/>
</dbReference>
<evidence type="ECO:0000256" key="3">
    <source>
        <dbReference type="ARBA" id="ARBA00022729"/>
    </source>
</evidence>
<reference evidence="5" key="2">
    <citation type="submission" date="2020-09" db="EMBL/GenBank/DDBJ databases">
        <authorList>
            <person name="Sun Q."/>
            <person name="Zhou Y."/>
        </authorList>
    </citation>
    <scope>NUCLEOTIDE SEQUENCE</scope>
    <source>
        <strain evidence="5">CGMCC 1.12214</strain>
    </source>
</reference>
<proteinExistence type="predicted"/>
<dbReference type="SUPFAM" id="SSF53850">
    <property type="entry name" value="Periplasmic binding protein-like II"/>
    <property type="match status" value="1"/>
</dbReference>
<dbReference type="PANTHER" id="PTHR30222">
    <property type="entry name" value="SPERMIDINE/PUTRESCINE-BINDING PERIPLASMIC PROTEIN"/>
    <property type="match status" value="1"/>
</dbReference>
<dbReference type="Gene3D" id="3.40.190.10">
    <property type="entry name" value="Periplasmic binding protein-like II"/>
    <property type="match status" value="2"/>
</dbReference>
<reference evidence="5" key="1">
    <citation type="journal article" date="2014" name="Int. J. Syst. Evol. Microbiol.">
        <title>Complete genome sequence of Corynebacterium casei LMG S-19264T (=DSM 44701T), isolated from a smear-ripened cheese.</title>
        <authorList>
            <consortium name="US DOE Joint Genome Institute (JGI-PGF)"/>
            <person name="Walter F."/>
            <person name="Albersmeier A."/>
            <person name="Kalinowski J."/>
            <person name="Ruckert C."/>
        </authorList>
    </citation>
    <scope>NUCLEOTIDE SEQUENCE</scope>
    <source>
        <strain evidence="5">CGMCC 1.12214</strain>
    </source>
</reference>
<name>A0A917I2T8_9HYPH</name>
<keyword evidence="3" id="KW-0732">Signal</keyword>
<evidence type="ECO:0000256" key="2">
    <source>
        <dbReference type="ARBA" id="ARBA00022448"/>
    </source>
</evidence>
<dbReference type="PANTHER" id="PTHR30222:SF17">
    <property type="entry name" value="SPERMIDINE_PUTRESCINE-BINDING PERIPLASMIC PROTEIN"/>
    <property type="match status" value="1"/>
</dbReference>
<dbReference type="Pfam" id="PF13416">
    <property type="entry name" value="SBP_bac_8"/>
    <property type="match status" value="1"/>
</dbReference>
<evidence type="ECO:0000256" key="4">
    <source>
        <dbReference type="ARBA" id="ARBA00022764"/>
    </source>
</evidence>
<keyword evidence="6" id="KW-1185">Reference proteome</keyword>
<comment type="caution">
    <text evidence="5">The sequence shown here is derived from an EMBL/GenBank/DDBJ whole genome shotgun (WGS) entry which is preliminary data.</text>
</comment>
<comment type="subcellular location">
    <subcellularLocation>
        <location evidence="1">Periplasm</location>
    </subcellularLocation>
</comment>
<sequence length="379" mass="41813">MTDAAPLLTRRAALRLAVVGVAAPAILRASDALSTSGRMQVYAWSDFFDKNTILADFEARTGVAVELSTFGSNEELEARLTATKGRGYDLVFPSVDTAPNYYALNLLQPIDERRFTGDRVIPSIYRTSVSLGATHRGRRYLIPFDWGTEGITYDSRRFPVRSGELSYGMVWDTAHGKRALIRPKSALTGVALHLDATGRERSNRGMDMYRSEDDCRRVMEACLRFMAERRGAIAARWNDAAEATRGFTHAGCVIGQTWDSTGVLLNRTVGPQWRYGMPKEGGLGWTDTIAIPSGAANLDQAYALIDHLMRPETGAKFAEATGYNSCAAGAEAFLSPLAKTSFEMIYPSSATIEDIWWWPMQTGFFKALRAEYAEKIAAL</sequence>
<keyword evidence="2" id="KW-0813">Transport</keyword>
<evidence type="ECO:0000256" key="1">
    <source>
        <dbReference type="ARBA" id="ARBA00004418"/>
    </source>
</evidence>
<dbReference type="PRINTS" id="PR00909">
    <property type="entry name" value="SPERMDNBNDNG"/>
</dbReference>
<dbReference type="InterPro" id="IPR006059">
    <property type="entry name" value="SBP"/>
</dbReference>
<evidence type="ECO:0000313" key="5">
    <source>
        <dbReference type="EMBL" id="GGH06716.1"/>
    </source>
</evidence>
<accession>A0A917I2T8</accession>
<dbReference type="RefSeq" id="WP_188515804.1">
    <property type="nucleotide sequence ID" value="NZ_BMES01000001.1"/>
</dbReference>
<gene>
    <name evidence="5" type="ORF">GCM10007036_01210</name>
</gene>
<dbReference type="AlphaFoldDB" id="A0A917I2T8"/>
<keyword evidence="4" id="KW-0574">Periplasm</keyword>
<dbReference type="GO" id="GO:0042597">
    <property type="term" value="C:periplasmic space"/>
    <property type="evidence" value="ECO:0007669"/>
    <property type="project" value="UniProtKB-SubCell"/>
</dbReference>
<evidence type="ECO:0000313" key="6">
    <source>
        <dbReference type="Proteomes" id="UP000603912"/>
    </source>
</evidence>
<organism evidence="5 6">
    <name type="scientific">Alsobacter metallidurans</name>
    <dbReference type="NCBI Taxonomy" id="340221"/>
    <lineage>
        <taxon>Bacteria</taxon>
        <taxon>Pseudomonadati</taxon>
        <taxon>Pseudomonadota</taxon>
        <taxon>Alphaproteobacteria</taxon>
        <taxon>Hyphomicrobiales</taxon>
        <taxon>Alsobacteraceae</taxon>
        <taxon>Alsobacter</taxon>
    </lineage>
</organism>
<dbReference type="GO" id="GO:0015846">
    <property type="term" value="P:polyamine transport"/>
    <property type="evidence" value="ECO:0007669"/>
    <property type="project" value="InterPro"/>
</dbReference>
<dbReference type="InterPro" id="IPR001188">
    <property type="entry name" value="Sperm_putr-bd"/>
</dbReference>
<dbReference type="Proteomes" id="UP000603912">
    <property type="component" value="Unassembled WGS sequence"/>
</dbReference>
<dbReference type="GO" id="GO:0019808">
    <property type="term" value="F:polyamine binding"/>
    <property type="evidence" value="ECO:0007669"/>
    <property type="project" value="InterPro"/>
</dbReference>
<protein>
    <submittedName>
        <fullName evidence="5">Potassium transporter Trk</fullName>
    </submittedName>
</protein>